<gene>
    <name evidence="1" type="ORF">BELL_0129g00030</name>
</gene>
<evidence type="ECO:0000313" key="1">
    <source>
        <dbReference type="EMBL" id="TGO76957.1"/>
    </source>
</evidence>
<evidence type="ECO:0000313" key="2">
    <source>
        <dbReference type="Proteomes" id="UP000297229"/>
    </source>
</evidence>
<organism evidence="1 2">
    <name type="scientific">Botrytis elliptica</name>
    <dbReference type="NCBI Taxonomy" id="278938"/>
    <lineage>
        <taxon>Eukaryota</taxon>
        <taxon>Fungi</taxon>
        <taxon>Dikarya</taxon>
        <taxon>Ascomycota</taxon>
        <taxon>Pezizomycotina</taxon>
        <taxon>Leotiomycetes</taxon>
        <taxon>Helotiales</taxon>
        <taxon>Sclerotiniaceae</taxon>
        <taxon>Botrytis</taxon>
    </lineage>
</organism>
<comment type="caution">
    <text evidence="1">The sequence shown here is derived from an EMBL/GenBank/DDBJ whole genome shotgun (WGS) entry which is preliminary data.</text>
</comment>
<dbReference type="Proteomes" id="UP000297229">
    <property type="component" value="Unassembled WGS sequence"/>
</dbReference>
<protein>
    <recommendedName>
        <fullName evidence="3">F-box domain-containing protein</fullName>
    </recommendedName>
</protein>
<evidence type="ECO:0008006" key="3">
    <source>
        <dbReference type="Google" id="ProtNLM"/>
    </source>
</evidence>
<reference evidence="1 2" key="1">
    <citation type="submission" date="2017-12" db="EMBL/GenBank/DDBJ databases">
        <title>Comparative genomics of Botrytis spp.</title>
        <authorList>
            <person name="Valero-Jimenez C.A."/>
            <person name="Tapia P."/>
            <person name="Veloso J."/>
            <person name="Silva-Moreno E."/>
            <person name="Staats M."/>
            <person name="Valdes J.H."/>
            <person name="Van Kan J.A.L."/>
        </authorList>
    </citation>
    <scope>NUCLEOTIDE SEQUENCE [LARGE SCALE GENOMIC DNA]</scope>
    <source>
        <strain evidence="1 2">Be9601</strain>
    </source>
</reference>
<keyword evidence="2" id="KW-1185">Reference proteome</keyword>
<accession>A0A4Z1K6J3</accession>
<dbReference type="EMBL" id="PQXM01000128">
    <property type="protein sequence ID" value="TGO76957.1"/>
    <property type="molecule type" value="Genomic_DNA"/>
</dbReference>
<proteinExistence type="predicted"/>
<dbReference type="AlphaFoldDB" id="A0A4Z1K6J3"/>
<name>A0A4Z1K6J3_9HELO</name>
<sequence length="375" mass="44033">MSSLPPKASDPEFQSTESMPAFDLLPTEIHLRIFAHYWSFGSLKFENAVERRVMDVTDERYDRIKSDDVRSEMALLYVNKKIHDRFEDFIYGQARLRLRFCIVQVFKPELKSWLGEPWKNMWPPSMLVDDVETVLRTYLPLLRRVRDVRIHIEFPYHKTEVPIKKQQRYKLGQLRKLTEVITTSFPSLELPGIGRLEVGLHANNSSSEDLEALMPIFHMNVAHKELFELGYKERTNFTIGRRDREDHRMNFENARGRYYMSIGKIIPFIEPKMHNSKASCHSTAVDICQRCMANLLSASDKSCEDFQNNRHDSSIDSNIPFNGKDEVLSWTRCRVWEQVVHSGYWNKRARDRREKALFRVSGTGNFALPLAQRSR</sequence>